<comment type="catalytic activity">
    <reaction evidence="2">
        <text>dihydroxyacetone phosphate = methylglyoxal + phosphate</text>
        <dbReference type="Rhea" id="RHEA:17937"/>
        <dbReference type="ChEBI" id="CHEBI:17158"/>
        <dbReference type="ChEBI" id="CHEBI:43474"/>
        <dbReference type="ChEBI" id="CHEBI:57642"/>
        <dbReference type="EC" id="4.2.3.3"/>
    </reaction>
</comment>
<comment type="function">
    <text evidence="2">Catalyzes the formation of methylglyoxal from dihydroxyacetone phosphate.</text>
</comment>
<dbReference type="PROSITE" id="PS01335">
    <property type="entry name" value="METHYLGLYOXAL_SYNTH"/>
    <property type="match status" value="1"/>
</dbReference>
<feature type="binding site" evidence="2">
    <location>
        <position position="9"/>
    </location>
    <ligand>
        <name>substrate</name>
    </ligand>
</feature>
<dbReference type="Pfam" id="PF02142">
    <property type="entry name" value="MGS"/>
    <property type="match status" value="1"/>
</dbReference>
<dbReference type="RefSeq" id="WP_004590947.1">
    <property type="nucleotide sequence ID" value="NZ_AOLY01000007.1"/>
</dbReference>
<dbReference type="PIRSF" id="PIRSF006614">
    <property type="entry name" value="Methylglyox_syn"/>
    <property type="match status" value="1"/>
</dbReference>
<feature type="binding site" evidence="2">
    <location>
        <begin position="55"/>
        <end position="56"/>
    </location>
    <ligand>
        <name>substrate</name>
    </ligand>
</feature>
<dbReference type="PANTHER" id="PTHR30492:SF0">
    <property type="entry name" value="METHYLGLYOXAL SYNTHASE"/>
    <property type="match status" value="1"/>
</dbReference>
<dbReference type="PANTHER" id="PTHR30492">
    <property type="entry name" value="METHYLGLYOXAL SYNTHASE"/>
    <property type="match status" value="1"/>
</dbReference>
<dbReference type="eggNOG" id="arCOG06314">
    <property type="taxonomic scope" value="Archaea"/>
</dbReference>
<dbReference type="GO" id="GO:0006221">
    <property type="term" value="P:pyrimidine nucleotide biosynthetic process"/>
    <property type="evidence" value="ECO:0007669"/>
    <property type="project" value="UniProtKB-KW"/>
</dbReference>
<protein>
    <recommendedName>
        <fullName evidence="2">Methylglyoxal synthase</fullName>
        <shortName evidence="2">MGS</shortName>
        <ecNumber evidence="2">4.2.3.3</ecNumber>
    </recommendedName>
</protein>
<dbReference type="NCBIfam" id="TIGR00160">
    <property type="entry name" value="MGSA"/>
    <property type="match status" value="1"/>
</dbReference>
<dbReference type="Gene3D" id="3.40.50.1380">
    <property type="entry name" value="Methylglyoxal synthase-like domain"/>
    <property type="match status" value="1"/>
</dbReference>
<gene>
    <name evidence="2 4" type="primary">mgsA</name>
    <name evidence="4" type="ORF">C444_03502</name>
</gene>
<dbReference type="PROSITE" id="PS51855">
    <property type="entry name" value="MGS"/>
    <property type="match status" value="1"/>
</dbReference>
<comment type="similarity">
    <text evidence="2">Belongs to the methylglyoxal synthase family.</text>
</comment>
<feature type="active site" description="Proton donor/acceptor" evidence="2">
    <location>
        <position position="61"/>
    </location>
</feature>
<keyword evidence="2 4" id="KW-0456">Lyase</keyword>
<dbReference type="CDD" id="cd01422">
    <property type="entry name" value="MGS"/>
    <property type="match status" value="1"/>
</dbReference>
<keyword evidence="5" id="KW-1185">Reference proteome</keyword>
<proteinExistence type="inferred from homology"/>
<dbReference type="PATRIC" id="fig|1227453.3.peg.699"/>
<dbReference type="InterPro" id="IPR004363">
    <property type="entry name" value="Methylgl_synth"/>
</dbReference>
<feature type="binding site" evidence="2">
    <location>
        <position position="88"/>
    </location>
    <ligand>
        <name>substrate</name>
    </ligand>
</feature>
<dbReference type="EMBL" id="AOLY01000007">
    <property type="protein sequence ID" value="EMA33467.1"/>
    <property type="molecule type" value="Genomic_DNA"/>
</dbReference>
<evidence type="ECO:0000313" key="4">
    <source>
        <dbReference type="EMBL" id="EMA33467.1"/>
    </source>
</evidence>
<dbReference type="STRING" id="1227453.C444_03502"/>
<reference evidence="4 5" key="1">
    <citation type="journal article" date="2014" name="PLoS Genet.">
        <title>Phylogenetically driven sequencing of extremely halophilic archaea reveals strategies for static and dynamic osmo-response.</title>
        <authorList>
            <person name="Becker E.A."/>
            <person name="Seitzer P.M."/>
            <person name="Tritt A."/>
            <person name="Larsen D."/>
            <person name="Krusor M."/>
            <person name="Yao A.I."/>
            <person name="Wu D."/>
            <person name="Madern D."/>
            <person name="Eisen J.A."/>
            <person name="Darling A.E."/>
            <person name="Facciotti M.T."/>
        </authorList>
    </citation>
    <scope>NUCLEOTIDE SEQUENCE [LARGE SCALE GENOMIC DNA]</scope>
    <source>
        <strain evidence="5">ATCC 49778 / DSM 6131 / JCM 7785 / NBRC 101032 / NCIMB 13157 / TR-1</strain>
    </source>
</reference>
<dbReference type="GO" id="GO:0008929">
    <property type="term" value="F:methylglyoxal synthase activity"/>
    <property type="evidence" value="ECO:0007669"/>
    <property type="project" value="UniProtKB-UniRule"/>
</dbReference>
<accession>M0LIN0</accession>
<evidence type="ECO:0000313" key="5">
    <source>
        <dbReference type="Proteomes" id="UP000011524"/>
    </source>
</evidence>
<dbReference type="EC" id="4.2.3.3" evidence="2"/>
<evidence type="ECO:0000256" key="2">
    <source>
        <dbReference type="HAMAP-Rule" id="MF_00549"/>
    </source>
</evidence>
<organism evidence="4 5">
    <name type="scientific">Haloarcula japonica (strain ATCC 49778 / DSM 6131 / JCM 7785 / NBRC 101032 / NCIMB 13157 / TR-1)</name>
    <dbReference type="NCBI Taxonomy" id="1227453"/>
    <lineage>
        <taxon>Archaea</taxon>
        <taxon>Methanobacteriati</taxon>
        <taxon>Methanobacteriota</taxon>
        <taxon>Stenosarchaea group</taxon>
        <taxon>Halobacteria</taxon>
        <taxon>Halobacteriales</taxon>
        <taxon>Haloarculaceae</taxon>
        <taxon>Haloarcula</taxon>
    </lineage>
</organism>
<dbReference type="GO" id="GO:0005829">
    <property type="term" value="C:cytosol"/>
    <property type="evidence" value="ECO:0007669"/>
    <property type="project" value="TreeGrafter"/>
</dbReference>
<dbReference type="SMART" id="SM00851">
    <property type="entry name" value="MGS"/>
    <property type="match status" value="1"/>
</dbReference>
<feature type="domain" description="MGS-like" evidence="3">
    <location>
        <begin position="1"/>
        <end position="127"/>
    </location>
</feature>
<dbReference type="AlphaFoldDB" id="M0LIN0"/>
<dbReference type="SUPFAM" id="SSF52335">
    <property type="entry name" value="Methylglyoxal synthase-like"/>
    <property type="match status" value="1"/>
</dbReference>
<sequence length="127" mass="13874">MTRVALIAHDDEKPEMIDLAQSYESTLSEFDLVGTGTTSKRIMAETDLTVERKESGPMGGDTQIGAEVAEGRMDGIIFLRDPLTAQPHEPDISALLRICDVHDVPLATTRTSAEYILDGLVRDEADD</sequence>
<dbReference type="Proteomes" id="UP000011524">
    <property type="component" value="Unassembled WGS sequence"/>
</dbReference>
<dbReference type="HAMAP" id="MF_00549">
    <property type="entry name" value="Methylglyoxal_synth"/>
    <property type="match status" value="1"/>
</dbReference>
<evidence type="ECO:0000256" key="1">
    <source>
        <dbReference type="ARBA" id="ARBA00022975"/>
    </source>
</evidence>
<dbReference type="InterPro" id="IPR036914">
    <property type="entry name" value="MGS-like_dom_sf"/>
</dbReference>
<feature type="binding site" evidence="2">
    <location>
        <position position="13"/>
    </location>
    <ligand>
        <name>substrate</name>
    </ligand>
</feature>
<dbReference type="GO" id="GO:0019242">
    <property type="term" value="P:methylglyoxal biosynthetic process"/>
    <property type="evidence" value="ECO:0007669"/>
    <property type="project" value="UniProtKB-UniRule"/>
</dbReference>
<comment type="caution">
    <text evidence="4">The sequence shown here is derived from an EMBL/GenBank/DDBJ whole genome shotgun (WGS) entry which is preliminary data.</text>
</comment>
<evidence type="ECO:0000259" key="3">
    <source>
        <dbReference type="PROSITE" id="PS51855"/>
    </source>
</evidence>
<name>M0LIN0_HALJT</name>
<dbReference type="InterPro" id="IPR011607">
    <property type="entry name" value="MGS-like_dom"/>
</dbReference>
<keyword evidence="1" id="KW-0665">Pyrimidine biosynthesis</keyword>
<dbReference type="NCBIfam" id="NF003559">
    <property type="entry name" value="PRK05234.1"/>
    <property type="match status" value="1"/>
</dbReference>
<dbReference type="InterPro" id="IPR018148">
    <property type="entry name" value="Methylglyoxal_synth_AS"/>
</dbReference>
<feature type="binding site" evidence="2">
    <location>
        <begin position="35"/>
        <end position="38"/>
    </location>
    <ligand>
        <name>substrate</name>
    </ligand>
</feature>
<dbReference type="OrthoDB" id="166237at2157"/>